<reference evidence="1" key="1">
    <citation type="submission" date="2015-07" db="EMBL/GenBank/DDBJ databases">
        <title>MeaNS - Measles Nucleotide Surveillance Program.</title>
        <authorList>
            <person name="Tran T."/>
            <person name="Druce J."/>
        </authorList>
    </citation>
    <scope>NUCLEOTIDE SEQUENCE</scope>
    <source>
        <strain evidence="1">UCB-OBI-ISO-001</strain>
        <tissue evidence="1">Gonad</tissue>
    </source>
</reference>
<dbReference type="AlphaFoldDB" id="A0A0L8I848"/>
<proteinExistence type="predicted"/>
<evidence type="ECO:0000313" key="1">
    <source>
        <dbReference type="EMBL" id="KOF97663.1"/>
    </source>
</evidence>
<protein>
    <submittedName>
        <fullName evidence="1">Uncharacterized protein</fullName>
    </submittedName>
</protein>
<feature type="non-terminal residue" evidence="1">
    <location>
        <position position="1"/>
    </location>
</feature>
<organism evidence="1">
    <name type="scientific">Octopus bimaculoides</name>
    <name type="common">California two-spotted octopus</name>
    <dbReference type="NCBI Taxonomy" id="37653"/>
    <lineage>
        <taxon>Eukaryota</taxon>
        <taxon>Metazoa</taxon>
        <taxon>Spiralia</taxon>
        <taxon>Lophotrochozoa</taxon>
        <taxon>Mollusca</taxon>
        <taxon>Cephalopoda</taxon>
        <taxon>Coleoidea</taxon>
        <taxon>Octopodiformes</taxon>
        <taxon>Octopoda</taxon>
        <taxon>Incirrata</taxon>
        <taxon>Octopodidae</taxon>
        <taxon>Octopus</taxon>
    </lineage>
</organism>
<dbReference type="OrthoDB" id="6134084at2759"/>
<sequence>HKHSWIQVFESVAGTSRNPYELYNSPLSGVWKASNNYSLSVFKSSLIENWASLHVQEVKFVLEQDNQIVVSMIFDGKQSNKMNWFCLNRLIKSSPWTDLKTNKPSIFSIIGEDSIYKRRFYINKEYGRCKKDVGWLLVRDDKKGMVCSFAASKFPIFLFSPVKTSTYLE</sequence>
<feature type="non-terminal residue" evidence="1">
    <location>
        <position position="169"/>
    </location>
</feature>
<accession>A0A0L8I848</accession>
<gene>
    <name evidence="1" type="ORF">OCBIM_22028930mg</name>
</gene>
<name>A0A0L8I848_OCTBM</name>
<dbReference type="EMBL" id="KQ416274">
    <property type="protein sequence ID" value="KOF97663.1"/>
    <property type="molecule type" value="Genomic_DNA"/>
</dbReference>